<dbReference type="InterPro" id="IPR006175">
    <property type="entry name" value="YjgF/YER057c/UK114"/>
</dbReference>
<reference evidence="1" key="1">
    <citation type="journal article" date="2008" name="Environ. Microbiol.">
        <title>Design and testing of 'genome-proxy' microarrays to profile marine microbial communities.</title>
        <authorList>
            <person name="Rich V.I."/>
            <person name="Konstantinidis K."/>
            <person name="DeLong E.F."/>
        </authorList>
    </citation>
    <scope>NUCLEOTIDE SEQUENCE</scope>
</reference>
<dbReference type="PANTHER" id="PTHR43857:SF1">
    <property type="entry name" value="YJGH FAMILY PROTEIN"/>
    <property type="match status" value="1"/>
</dbReference>
<accession>A9QP78</accession>
<protein>
    <submittedName>
        <fullName evidence="1">Putative translation initiation inhibitor yjgF family</fullName>
    </submittedName>
</protein>
<reference evidence="2" key="2">
    <citation type="journal article" date="2011" name="Environ. Microbiol.">
        <title>Time-series analyses of Monterey Bay coastal microbial picoplankton using a 'genome proxy' microarray.</title>
        <authorList>
            <person name="Rich V.I."/>
            <person name="Pham V.D."/>
            <person name="Eppley J."/>
            <person name="Shi Y."/>
            <person name="DeLong E.F."/>
        </authorList>
    </citation>
    <scope>NUCLEOTIDE SEQUENCE</scope>
</reference>
<dbReference type="EMBL" id="EU221239">
    <property type="protein sequence ID" value="ABX59246.1"/>
    <property type="molecule type" value="Genomic_DNA"/>
</dbReference>
<dbReference type="SUPFAM" id="SSF55298">
    <property type="entry name" value="YjgF-like"/>
    <property type="match status" value="1"/>
</dbReference>
<organism evidence="1">
    <name type="scientific">uncultured marine bacterium EB000_55B11</name>
    <dbReference type="NCBI Taxonomy" id="480665"/>
    <lineage>
        <taxon>Bacteria</taxon>
        <taxon>environmental samples</taxon>
    </lineage>
</organism>
<proteinExistence type="predicted"/>
<dbReference type="AlphaFoldDB" id="A9QP78"/>
<evidence type="ECO:0000313" key="2">
    <source>
        <dbReference type="EMBL" id="ADI19927.1"/>
    </source>
</evidence>
<dbReference type="EMBL" id="GU474935">
    <property type="protein sequence ID" value="ADI19927.1"/>
    <property type="molecule type" value="Genomic_DNA"/>
</dbReference>
<name>A9QP78_9BACT</name>
<dbReference type="PANTHER" id="PTHR43857">
    <property type="entry name" value="BLR7761 PROTEIN"/>
    <property type="match status" value="1"/>
</dbReference>
<gene>
    <name evidence="1" type="ORF">MBMO_EB00055B11g035</name>
</gene>
<dbReference type="Pfam" id="PF01042">
    <property type="entry name" value="Ribonuc_L-PSP"/>
    <property type="match status" value="1"/>
</dbReference>
<evidence type="ECO:0000313" key="1">
    <source>
        <dbReference type="EMBL" id="ABX59246.1"/>
    </source>
</evidence>
<dbReference type="InterPro" id="IPR035959">
    <property type="entry name" value="RutC-like_sf"/>
</dbReference>
<dbReference type="CDD" id="cd06154">
    <property type="entry name" value="YjgF_YER057c_UK114_like_6"/>
    <property type="match status" value="1"/>
</dbReference>
<sequence>MNKLISSGSSFEEKLGYSRAVIRGDWAFVSGVTGYDYNTMDMPNNIAQQASNCFKTIQTSLNEGGFSLSDTVRVQYTLTNPDLVDEIAPVLKKYMGNIKPAATMIIASMIKPEMLIEIEITALKN</sequence>
<dbReference type="Gene3D" id="3.30.1330.40">
    <property type="entry name" value="RutC-like"/>
    <property type="match status" value="1"/>
</dbReference>